<reference evidence="1 2" key="1">
    <citation type="submission" date="2020-12" db="EMBL/GenBank/DDBJ databases">
        <title>Metabolic potential, ecology and presence of endohyphal bacteria is reflected in genomic diversity of Mucoromycotina.</title>
        <authorList>
            <person name="Muszewska A."/>
            <person name="Okrasinska A."/>
            <person name="Steczkiewicz K."/>
            <person name="Drgas O."/>
            <person name="Orlowska M."/>
            <person name="Perlinska-Lenart U."/>
            <person name="Aleksandrzak-Piekarczyk T."/>
            <person name="Szatraj K."/>
            <person name="Zielenkiewicz U."/>
            <person name="Pilsyk S."/>
            <person name="Malc E."/>
            <person name="Mieczkowski P."/>
            <person name="Kruszewska J.S."/>
            <person name="Biernat P."/>
            <person name="Pawlowska J."/>
        </authorList>
    </citation>
    <scope>NUCLEOTIDE SEQUENCE [LARGE SCALE GENOMIC DNA]</scope>
    <source>
        <strain evidence="1 2">CBS 142.35</strain>
    </source>
</reference>
<dbReference type="EMBL" id="JAEPRB010000113">
    <property type="protein sequence ID" value="KAG2221311.1"/>
    <property type="molecule type" value="Genomic_DNA"/>
</dbReference>
<organism evidence="1 2">
    <name type="scientific">Circinella minor</name>
    <dbReference type="NCBI Taxonomy" id="1195481"/>
    <lineage>
        <taxon>Eukaryota</taxon>
        <taxon>Fungi</taxon>
        <taxon>Fungi incertae sedis</taxon>
        <taxon>Mucoromycota</taxon>
        <taxon>Mucoromycotina</taxon>
        <taxon>Mucoromycetes</taxon>
        <taxon>Mucorales</taxon>
        <taxon>Lichtheimiaceae</taxon>
        <taxon>Circinella</taxon>
    </lineage>
</organism>
<name>A0A8H7S4B7_9FUNG</name>
<sequence length="139" mass="16551">MKQILTNDNNNNSSNNSKIKSIGLRHICFNNCDGLTKDLMECLTTTRLRGVEFKDGDCSMPWNVLKVLLQSLNKMNSIEWVVFRSVYCYDEEAEREWLIGSERTAMQPIITNFKKYLKYRKKLEKMKRLYSWTEKYMKN</sequence>
<dbReference type="OrthoDB" id="10557644at2759"/>
<protein>
    <submittedName>
        <fullName evidence="1">Uncharacterized protein</fullName>
    </submittedName>
</protein>
<comment type="caution">
    <text evidence="1">The sequence shown here is derived from an EMBL/GenBank/DDBJ whole genome shotgun (WGS) entry which is preliminary data.</text>
</comment>
<gene>
    <name evidence="1" type="ORF">INT45_000224</name>
</gene>
<proteinExistence type="predicted"/>
<evidence type="ECO:0000313" key="2">
    <source>
        <dbReference type="Proteomes" id="UP000646827"/>
    </source>
</evidence>
<evidence type="ECO:0000313" key="1">
    <source>
        <dbReference type="EMBL" id="KAG2221311.1"/>
    </source>
</evidence>
<dbReference type="AlphaFoldDB" id="A0A8H7S4B7"/>
<accession>A0A8H7S4B7</accession>
<keyword evidence="2" id="KW-1185">Reference proteome</keyword>
<dbReference type="Proteomes" id="UP000646827">
    <property type="component" value="Unassembled WGS sequence"/>
</dbReference>